<dbReference type="SUPFAM" id="SSF48498">
    <property type="entry name" value="Tetracyclin repressor-like, C-terminal domain"/>
    <property type="match status" value="1"/>
</dbReference>
<dbReference type="PROSITE" id="PS50977">
    <property type="entry name" value="HTH_TETR_2"/>
    <property type="match status" value="1"/>
</dbReference>
<dbReference type="InterPro" id="IPR036271">
    <property type="entry name" value="Tet_transcr_reg_TetR-rel_C_sf"/>
</dbReference>
<dbReference type="OrthoDB" id="9795242at2"/>
<keyword evidence="1 2" id="KW-0238">DNA-binding</keyword>
<sequence length="206" mass="23334">MARQPIGWLRTQANRNTRQEILQAAAMLFSKQGYVGTSLVDIAKIVGIKAPSLYNHFKTKNEILFTYIVDGINALYDVCLQNVTEAKDTAQDKLYAYVFSHTLSLLESQETSTLSGQHHLNENFMLPEQLEQTNALQKKQVRLLKDILMRGKSDGVFQITDITVTTFFIMGAVEHSIYWFQKEARLSEKDVAHLVAENALALVKKP</sequence>
<evidence type="ECO:0000256" key="2">
    <source>
        <dbReference type="PROSITE-ProRule" id="PRU00335"/>
    </source>
</evidence>
<dbReference type="InterPro" id="IPR009057">
    <property type="entry name" value="Homeodomain-like_sf"/>
</dbReference>
<dbReference type="PANTHER" id="PTHR43479">
    <property type="entry name" value="ACREF/ENVCD OPERON REPRESSOR-RELATED"/>
    <property type="match status" value="1"/>
</dbReference>
<evidence type="ECO:0000256" key="1">
    <source>
        <dbReference type="ARBA" id="ARBA00023125"/>
    </source>
</evidence>
<name>A0A2G4YW18_9PROT</name>
<reference evidence="4 5" key="1">
    <citation type="submission" date="2017-10" db="EMBL/GenBank/DDBJ databases">
        <title>Frigbacter circumglobatus gen. nov. sp. nov., isolated from sediment cultured in situ.</title>
        <authorList>
            <person name="Zhao Z."/>
        </authorList>
    </citation>
    <scope>NUCLEOTIDE SEQUENCE [LARGE SCALE GENOMIC DNA]</scope>
    <source>
        <strain evidence="4 5">ZYL</strain>
    </source>
</reference>
<dbReference type="InterPro" id="IPR050624">
    <property type="entry name" value="HTH-type_Tx_Regulator"/>
</dbReference>
<accession>A0A2G4YW18</accession>
<dbReference type="Proteomes" id="UP000229730">
    <property type="component" value="Unassembled WGS sequence"/>
</dbReference>
<feature type="DNA-binding region" description="H-T-H motif" evidence="2">
    <location>
        <begin position="38"/>
        <end position="57"/>
    </location>
</feature>
<dbReference type="InParanoid" id="A0A2G4YW18"/>
<keyword evidence="5" id="KW-1185">Reference proteome</keyword>
<dbReference type="InterPro" id="IPR001647">
    <property type="entry name" value="HTH_TetR"/>
</dbReference>
<evidence type="ECO:0000313" key="5">
    <source>
        <dbReference type="Proteomes" id="UP000229730"/>
    </source>
</evidence>
<gene>
    <name evidence="4" type="ORF">CRD36_01275</name>
</gene>
<dbReference type="Gene3D" id="1.10.357.10">
    <property type="entry name" value="Tetracycline Repressor, domain 2"/>
    <property type="match status" value="1"/>
</dbReference>
<evidence type="ECO:0000259" key="3">
    <source>
        <dbReference type="PROSITE" id="PS50977"/>
    </source>
</evidence>
<dbReference type="SUPFAM" id="SSF46689">
    <property type="entry name" value="Homeodomain-like"/>
    <property type="match status" value="1"/>
</dbReference>
<proteinExistence type="predicted"/>
<feature type="domain" description="HTH tetR-type" evidence="3">
    <location>
        <begin position="15"/>
        <end position="75"/>
    </location>
</feature>
<dbReference type="InterPro" id="IPR041490">
    <property type="entry name" value="KstR2_TetR_C"/>
</dbReference>
<dbReference type="AlphaFoldDB" id="A0A2G4YW18"/>
<protein>
    <recommendedName>
        <fullName evidence="3">HTH tetR-type domain-containing protein</fullName>
    </recommendedName>
</protein>
<dbReference type="EMBL" id="PDEM01000007">
    <property type="protein sequence ID" value="PHZ86542.1"/>
    <property type="molecule type" value="Genomic_DNA"/>
</dbReference>
<dbReference type="PANTHER" id="PTHR43479:SF11">
    <property type="entry name" value="ACREF_ENVCD OPERON REPRESSOR-RELATED"/>
    <property type="match status" value="1"/>
</dbReference>
<comment type="caution">
    <text evidence="4">The sequence shown here is derived from an EMBL/GenBank/DDBJ whole genome shotgun (WGS) entry which is preliminary data.</text>
</comment>
<evidence type="ECO:0000313" key="4">
    <source>
        <dbReference type="EMBL" id="PHZ86542.1"/>
    </source>
</evidence>
<organism evidence="4 5">
    <name type="scientific">Paremcibacter congregatus</name>
    <dbReference type="NCBI Taxonomy" id="2043170"/>
    <lineage>
        <taxon>Bacteria</taxon>
        <taxon>Pseudomonadati</taxon>
        <taxon>Pseudomonadota</taxon>
        <taxon>Alphaproteobacteria</taxon>
        <taxon>Emcibacterales</taxon>
        <taxon>Emcibacteraceae</taxon>
        <taxon>Paremcibacter</taxon>
    </lineage>
</organism>
<dbReference type="Pfam" id="PF17932">
    <property type="entry name" value="TetR_C_24"/>
    <property type="match status" value="1"/>
</dbReference>
<dbReference type="PRINTS" id="PR00455">
    <property type="entry name" value="HTHTETR"/>
</dbReference>
<dbReference type="GO" id="GO:0003677">
    <property type="term" value="F:DNA binding"/>
    <property type="evidence" value="ECO:0007669"/>
    <property type="project" value="UniProtKB-UniRule"/>
</dbReference>
<dbReference type="Pfam" id="PF00440">
    <property type="entry name" value="TetR_N"/>
    <property type="match status" value="1"/>
</dbReference>
<dbReference type="RefSeq" id="WP_099470919.1">
    <property type="nucleotide sequence ID" value="NZ_CP041025.1"/>
</dbReference>